<comment type="caution">
    <text evidence="2">The sequence shown here is derived from an EMBL/GenBank/DDBJ whole genome shotgun (WGS) entry which is preliminary data.</text>
</comment>
<evidence type="ECO:0000313" key="3">
    <source>
        <dbReference type="Proteomes" id="UP000027153"/>
    </source>
</evidence>
<keyword evidence="1" id="KW-1133">Transmembrane helix</keyword>
<dbReference type="AlphaFoldDB" id="A0A062V7Q1"/>
<keyword evidence="3" id="KW-1185">Reference proteome</keyword>
<accession>A0A062V7Q1</accession>
<dbReference type="RefSeq" id="WP_048090779.1">
    <property type="nucleotide sequence ID" value="NZ_JMIY01000004.1"/>
</dbReference>
<keyword evidence="1" id="KW-0812">Transmembrane</keyword>
<dbReference type="EMBL" id="JMIY01000004">
    <property type="protein sequence ID" value="KCZ71799.1"/>
    <property type="molecule type" value="Genomic_DNA"/>
</dbReference>
<protein>
    <submittedName>
        <fullName evidence="2">Uncharacterized protein</fullName>
    </submittedName>
</protein>
<feature type="transmembrane region" description="Helical" evidence="1">
    <location>
        <begin position="82"/>
        <end position="102"/>
    </location>
</feature>
<evidence type="ECO:0000313" key="2">
    <source>
        <dbReference type="EMBL" id="KCZ71799.1"/>
    </source>
</evidence>
<keyword evidence="1" id="KW-0472">Membrane</keyword>
<gene>
    <name evidence="2" type="ORF">ANME2D_01854</name>
</gene>
<feature type="transmembrane region" description="Helical" evidence="1">
    <location>
        <begin position="58"/>
        <end position="76"/>
    </location>
</feature>
<evidence type="ECO:0000256" key="1">
    <source>
        <dbReference type="SAM" id="Phobius"/>
    </source>
</evidence>
<dbReference type="Proteomes" id="UP000027153">
    <property type="component" value="Unassembled WGS sequence"/>
</dbReference>
<organism evidence="2 3">
    <name type="scientific">Candidatus Methanoperedens nitratireducens</name>
    <dbReference type="NCBI Taxonomy" id="1392998"/>
    <lineage>
        <taxon>Archaea</taxon>
        <taxon>Methanobacteriati</taxon>
        <taxon>Methanobacteriota</taxon>
        <taxon>Stenosarchaea group</taxon>
        <taxon>Methanomicrobia</taxon>
        <taxon>Methanosarcinales</taxon>
        <taxon>ANME-2 cluster</taxon>
        <taxon>Candidatus Methanoperedentaceae</taxon>
        <taxon>Candidatus Methanoperedens</taxon>
    </lineage>
</organism>
<name>A0A062V7Q1_9EURY</name>
<reference evidence="2 3" key="1">
    <citation type="journal article" date="2013" name="Nature">
        <title>Anaerobic oxidation of methane coupled to nitrate reduction in a novel archaeal lineage.</title>
        <authorList>
            <person name="Haroon M.F."/>
            <person name="Hu S."/>
            <person name="Shi Y."/>
            <person name="Imelfort M."/>
            <person name="Keller J."/>
            <person name="Hugenholtz P."/>
            <person name="Yuan Z."/>
            <person name="Tyson G.W."/>
        </authorList>
    </citation>
    <scope>NUCLEOTIDE SEQUENCE [LARGE SCALE GENOMIC DNA]</scope>
    <source>
        <strain evidence="2 3">ANME-2d</strain>
    </source>
</reference>
<sequence>MEPYAFSVLEYKFARDPETGRRAFLIKYFSPSVPITPKTRDIPIEIQVFEATLNIRTVIGYLLLLVLGPVASGLSLAAGQPVLSLTFFLLGLGIGSILIKTYPGLFKKGKYLKTLTSVIPSSPQR</sequence>
<proteinExistence type="predicted"/>